<accession>A0A1C7M6Z8</accession>
<protein>
    <submittedName>
        <fullName evidence="1">Uncharacterized protein</fullName>
    </submittedName>
</protein>
<organism evidence="1 2">
    <name type="scientific">Grifola frondosa</name>
    <name type="common">Maitake</name>
    <name type="synonym">Polyporus frondosus</name>
    <dbReference type="NCBI Taxonomy" id="5627"/>
    <lineage>
        <taxon>Eukaryota</taxon>
        <taxon>Fungi</taxon>
        <taxon>Dikarya</taxon>
        <taxon>Basidiomycota</taxon>
        <taxon>Agaricomycotina</taxon>
        <taxon>Agaricomycetes</taxon>
        <taxon>Polyporales</taxon>
        <taxon>Grifolaceae</taxon>
        <taxon>Grifola</taxon>
    </lineage>
</organism>
<dbReference type="Proteomes" id="UP000092993">
    <property type="component" value="Unassembled WGS sequence"/>
</dbReference>
<gene>
    <name evidence="1" type="ORF">A0H81_08052</name>
</gene>
<name>A0A1C7M6Z8_GRIFR</name>
<dbReference type="InterPro" id="IPR029033">
    <property type="entry name" value="His_PPase_superfam"/>
</dbReference>
<dbReference type="Gene3D" id="3.40.50.1240">
    <property type="entry name" value="Phosphoglycerate mutase-like"/>
    <property type="match status" value="1"/>
</dbReference>
<sequence length="277" mass="31324">MADKLAHSLNGLSSEVVFAVAVSADEMDPSPKYLMESTAVGESTNDISQANSHPPLWLTLTLFRHGETMEYLIESNDVVPASAASQQLYNFEEQDHGPRFRELVVTGHWQAAARLKSRSCRGRDFRNYKPDGGESLADLERRCIQNITMLMHQCGQEVSQHPEGLNEKLKAFGRRMPITKLPGHPRCQPDTLPIHIPHVGVVSHNLLLTEMLRTLLSWNSERQTDLYMAFENADWARVVICWNPSAENVVLDRSNDLQRPGQLDVWFLKAPSGSYYR</sequence>
<reference evidence="1 2" key="1">
    <citation type="submission" date="2016-03" db="EMBL/GenBank/DDBJ databases">
        <title>Whole genome sequencing of Grifola frondosa 9006-11.</title>
        <authorList>
            <person name="Min B."/>
            <person name="Park H."/>
            <person name="Kim J.-G."/>
            <person name="Cho H."/>
            <person name="Oh Y.-L."/>
            <person name="Kong W.-S."/>
            <person name="Choi I.-G."/>
        </authorList>
    </citation>
    <scope>NUCLEOTIDE SEQUENCE [LARGE SCALE GENOMIC DNA]</scope>
    <source>
        <strain evidence="1 2">9006-11</strain>
    </source>
</reference>
<proteinExistence type="predicted"/>
<evidence type="ECO:0000313" key="1">
    <source>
        <dbReference type="EMBL" id="OBZ72711.1"/>
    </source>
</evidence>
<dbReference type="OrthoDB" id="354304at2759"/>
<dbReference type="STRING" id="5627.A0A1C7M6Z8"/>
<keyword evidence="2" id="KW-1185">Reference proteome</keyword>
<evidence type="ECO:0000313" key="2">
    <source>
        <dbReference type="Proteomes" id="UP000092993"/>
    </source>
</evidence>
<comment type="caution">
    <text evidence="1">The sequence shown here is derived from an EMBL/GenBank/DDBJ whole genome shotgun (WGS) entry which is preliminary data.</text>
</comment>
<dbReference type="EMBL" id="LUGG01000009">
    <property type="protein sequence ID" value="OBZ72711.1"/>
    <property type="molecule type" value="Genomic_DNA"/>
</dbReference>
<dbReference type="AlphaFoldDB" id="A0A1C7M6Z8"/>
<dbReference type="SUPFAM" id="SSF53254">
    <property type="entry name" value="Phosphoglycerate mutase-like"/>
    <property type="match status" value="1"/>
</dbReference>